<evidence type="ECO:0000313" key="7">
    <source>
        <dbReference type="Proteomes" id="UP000621210"/>
    </source>
</evidence>
<dbReference type="RefSeq" id="WP_188185379.1">
    <property type="nucleotide sequence ID" value="NZ_JACVQF010000235.1"/>
</dbReference>
<reference evidence="6" key="2">
    <citation type="submission" date="2020-09" db="EMBL/GenBank/DDBJ databases">
        <authorList>
            <person name="Luo X."/>
        </authorList>
    </citation>
    <scope>NUCLEOTIDE SEQUENCE</scope>
    <source>
        <strain evidence="6">TRM S81-3</strain>
    </source>
</reference>
<accession>A0A926L8E0</accession>
<dbReference type="GO" id="GO:0046872">
    <property type="term" value="F:metal ion binding"/>
    <property type="evidence" value="ECO:0007669"/>
    <property type="project" value="InterPro"/>
</dbReference>
<dbReference type="PANTHER" id="PTHR43585:SF2">
    <property type="entry name" value="ATP-GRASP ENZYME FSQD"/>
    <property type="match status" value="1"/>
</dbReference>
<evidence type="ECO:0000259" key="5">
    <source>
        <dbReference type="PROSITE" id="PS50975"/>
    </source>
</evidence>
<dbReference type="Pfam" id="PF18603">
    <property type="entry name" value="LAL_C2"/>
    <property type="match status" value="1"/>
</dbReference>
<proteinExistence type="predicted"/>
<keyword evidence="7" id="KW-1185">Reference proteome</keyword>
<dbReference type="AlphaFoldDB" id="A0A926L8E0"/>
<evidence type="ECO:0000256" key="3">
    <source>
        <dbReference type="ARBA" id="ARBA00022840"/>
    </source>
</evidence>
<keyword evidence="1" id="KW-0436">Ligase</keyword>
<dbReference type="GO" id="GO:0005524">
    <property type="term" value="F:ATP binding"/>
    <property type="evidence" value="ECO:0007669"/>
    <property type="project" value="UniProtKB-UniRule"/>
</dbReference>
<evidence type="ECO:0000256" key="4">
    <source>
        <dbReference type="PROSITE-ProRule" id="PRU00409"/>
    </source>
</evidence>
<evidence type="ECO:0000256" key="1">
    <source>
        <dbReference type="ARBA" id="ARBA00022598"/>
    </source>
</evidence>
<dbReference type="SUPFAM" id="SSF56059">
    <property type="entry name" value="Glutathione synthetase ATP-binding domain-like"/>
    <property type="match status" value="1"/>
</dbReference>
<feature type="domain" description="ATP-grasp" evidence="5">
    <location>
        <begin position="113"/>
        <end position="306"/>
    </location>
</feature>
<gene>
    <name evidence="6" type="ORF">H0H10_35865</name>
</gene>
<name>A0A926L8E0_9ACTN</name>
<organism evidence="6 7">
    <name type="scientific">Streptomyces griseicoloratus</name>
    <dbReference type="NCBI Taxonomy" id="2752516"/>
    <lineage>
        <taxon>Bacteria</taxon>
        <taxon>Bacillati</taxon>
        <taxon>Actinomycetota</taxon>
        <taxon>Actinomycetes</taxon>
        <taxon>Kitasatosporales</taxon>
        <taxon>Streptomycetaceae</taxon>
        <taxon>Streptomyces</taxon>
    </lineage>
</organism>
<dbReference type="Pfam" id="PF13535">
    <property type="entry name" value="ATP-grasp_4"/>
    <property type="match status" value="1"/>
</dbReference>
<evidence type="ECO:0000313" key="6">
    <source>
        <dbReference type="EMBL" id="MBD0424483.1"/>
    </source>
</evidence>
<protein>
    <submittedName>
        <fullName evidence="6">ATP-grasp domain-containing protein</fullName>
    </submittedName>
</protein>
<evidence type="ECO:0000256" key="2">
    <source>
        <dbReference type="ARBA" id="ARBA00022741"/>
    </source>
</evidence>
<sequence length="408" mass="43305">MTIAALESLSFGLGRMSAAAAEAGHRLCLLTADRSVYRHELDTLPDGALTVVDVDTFDESATRSALGALPGLAGLLNTTDTWSVPAADLAAELGLPGPDPDAVRLLRDKYRVRELLHRRGLSRSGAVRVAASPDSADEVRRAVGLPAVLKDSAGTSSRNVWIAHDEEALRRALDEAARQQLMGELFAEAFLAGPLYSAETLSWDGATRLLGVLSRHTSRQPAVREEAAAFPVALPPADSAAIEQWAGDLLHAAGHHSGFAHVEFVLTTEGPELVEINRRIGGALVGEVMCRSLGTNVYTAMMEEALGRRPRLMDAPLDHTGPAHAFVLVYADRPGVLKGWHGLDELAAFPGDARWYPTRAPGDVLPQVGDQRGCTGIVLAEAATAELAQHRAWSAATRVCPVVADSGP</sequence>
<dbReference type="InterPro" id="IPR052032">
    <property type="entry name" value="ATP-dep_AA_Ligase"/>
</dbReference>
<keyword evidence="3 4" id="KW-0067">ATP-binding</keyword>
<dbReference type="EMBL" id="JACVQF010000235">
    <property type="protein sequence ID" value="MBD0424483.1"/>
    <property type="molecule type" value="Genomic_DNA"/>
</dbReference>
<dbReference type="InterPro" id="IPR040570">
    <property type="entry name" value="LAL_C2"/>
</dbReference>
<dbReference type="Proteomes" id="UP000621210">
    <property type="component" value="Unassembled WGS sequence"/>
</dbReference>
<reference evidence="6" key="1">
    <citation type="submission" date="2020-09" db="EMBL/GenBank/DDBJ databases">
        <title>Streptomyces grisecoloratus sp. nov., isolated from cotton soil.</title>
        <authorList>
            <person name="Xing L."/>
        </authorList>
    </citation>
    <scope>NUCLEOTIDE SEQUENCE</scope>
    <source>
        <strain evidence="6">TRM S81-3</strain>
    </source>
</reference>
<dbReference type="GO" id="GO:0016874">
    <property type="term" value="F:ligase activity"/>
    <property type="evidence" value="ECO:0007669"/>
    <property type="project" value="UniProtKB-KW"/>
</dbReference>
<dbReference type="PANTHER" id="PTHR43585">
    <property type="entry name" value="FUMIPYRROLE BIOSYNTHESIS PROTEIN C"/>
    <property type="match status" value="1"/>
</dbReference>
<comment type="caution">
    <text evidence="6">The sequence shown here is derived from an EMBL/GenBank/DDBJ whole genome shotgun (WGS) entry which is preliminary data.</text>
</comment>
<dbReference type="PROSITE" id="PS50975">
    <property type="entry name" value="ATP_GRASP"/>
    <property type="match status" value="1"/>
</dbReference>
<dbReference type="Gene3D" id="3.30.470.20">
    <property type="entry name" value="ATP-grasp fold, B domain"/>
    <property type="match status" value="1"/>
</dbReference>
<keyword evidence="2 4" id="KW-0547">Nucleotide-binding</keyword>
<dbReference type="InterPro" id="IPR011761">
    <property type="entry name" value="ATP-grasp"/>
</dbReference>